<accession>A0A9Q0N5I2</accession>
<dbReference type="GO" id="GO:1990837">
    <property type="term" value="F:sequence-specific double-stranded DNA binding"/>
    <property type="evidence" value="ECO:0007669"/>
    <property type="project" value="UniProtKB-ARBA"/>
</dbReference>
<dbReference type="PROSITE" id="PS51054">
    <property type="entry name" value="ORANGE"/>
    <property type="match status" value="1"/>
</dbReference>
<dbReference type="PROSITE" id="PS50888">
    <property type="entry name" value="BHLH"/>
    <property type="match status" value="1"/>
</dbReference>
<dbReference type="SMART" id="SM00353">
    <property type="entry name" value="HLH"/>
    <property type="match status" value="1"/>
</dbReference>
<name>A0A9Q0N5I2_9DIPT</name>
<dbReference type="Gene3D" id="6.10.250.980">
    <property type="match status" value="1"/>
</dbReference>
<keyword evidence="4" id="KW-0238">DNA-binding</keyword>
<evidence type="ECO:0000259" key="8">
    <source>
        <dbReference type="PROSITE" id="PS50888"/>
    </source>
</evidence>
<dbReference type="Pfam" id="PF07527">
    <property type="entry name" value="Hairy_orange"/>
    <property type="match status" value="1"/>
</dbReference>
<dbReference type="SUPFAM" id="SSF47459">
    <property type="entry name" value="HLH, helix-loop-helix DNA-binding domain"/>
    <property type="match status" value="1"/>
</dbReference>
<dbReference type="Pfam" id="PF00010">
    <property type="entry name" value="HLH"/>
    <property type="match status" value="1"/>
</dbReference>
<dbReference type="OrthoDB" id="6085656at2759"/>
<evidence type="ECO:0000256" key="6">
    <source>
        <dbReference type="ARBA" id="ARBA00023242"/>
    </source>
</evidence>
<evidence type="ECO:0000256" key="4">
    <source>
        <dbReference type="ARBA" id="ARBA00023125"/>
    </source>
</evidence>
<evidence type="ECO:0000256" key="1">
    <source>
        <dbReference type="ARBA" id="ARBA00004123"/>
    </source>
</evidence>
<keyword evidence="5" id="KW-0804">Transcription</keyword>
<evidence type="ECO:0000256" key="7">
    <source>
        <dbReference type="SAM" id="MobiDB-lite"/>
    </source>
</evidence>
<comment type="subcellular location">
    <subcellularLocation>
        <location evidence="1">Nucleus</location>
    </subcellularLocation>
</comment>
<dbReference type="FunFam" id="4.10.280.10:FF:000009">
    <property type="entry name" value="Transcription factor HES-1"/>
    <property type="match status" value="1"/>
</dbReference>
<proteinExistence type="predicted"/>
<dbReference type="GO" id="GO:0006355">
    <property type="term" value="P:regulation of DNA-templated transcription"/>
    <property type="evidence" value="ECO:0007669"/>
    <property type="project" value="InterPro"/>
</dbReference>
<dbReference type="InterPro" id="IPR011598">
    <property type="entry name" value="bHLH_dom"/>
</dbReference>
<dbReference type="AlphaFoldDB" id="A0A9Q0N5I2"/>
<feature type="compositionally biased region" description="Low complexity" evidence="7">
    <location>
        <begin position="225"/>
        <end position="239"/>
    </location>
</feature>
<keyword evidence="6" id="KW-0539">Nucleus</keyword>
<feature type="compositionally biased region" description="Basic and acidic residues" evidence="7">
    <location>
        <begin position="26"/>
        <end position="35"/>
    </location>
</feature>
<protein>
    <submittedName>
        <fullName evidence="10">Protein hairy</fullName>
    </submittedName>
</protein>
<keyword evidence="3" id="KW-0805">Transcription regulation</keyword>
<keyword evidence="2" id="KW-0217">Developmental protein</keyword>
<dbReference type="SMART" id="SM00511">
    <property type="entry name" value="ORANGE"/>
    <property type="match status" value="1"/>
</dbReference>
<organism evidence="10 11">
    <name type="scientific">Pseudolycoriella hygida</name>
    <dbReference type="NCBI Taxonomy" id="35572"/>
    <lineage>
        <taxon>Eukaryota</taxon>
        <taxon>Metazoa</taxon>
        <taxon>Ecdysozoa</taxon>
        <taxon>Arthropoda</taxon>
        <taxon>Hexapoda</taxon>
        <taxon>Insecta</taxon>
        <taxon>Pterygota</taxon>
        <taxon>Neoptera</taxon>
        <taxon>Endopterygota</taxon>
        <taxon>Diptera</taxon>
        <taxon>Nematocera</taxon>
        <taxon>Sciaroidea</taxon>
        <taxon>Sciaridae</taxon>
        <taxon>Pseudolycoriella</taxon>
    </lineage>
</organism>
<dbReference type="GO" id="GO:0005634">
    <property type="term" value="C:nucleus"/>
    <property type="evidence" value="ECO:0007669"/>
    <property type="project" value="UniProtKB-SubCell"/>
</dbReference>
<evidence type="ECO:0000256" key="2">
    <source>
        <dbReference type="ARBA" id="ARBA00022473"/>
    </source>
</evidence>
<evidence type="ECO:0000313" key="11">
    <source>
        <dbReference type="Proteomes" id="UP001151699"/>
    </source>
</evidence>
<evidence type="ECO:0000313" key="10">
    <source>
        <dbReference type="EMBL" id="KAJ6643895.1"/>
    </source>
</evidence>
<comment type="caution">
    <text evidence="10">The sequence shown here is derived from an EMBL/GenBank/DDBJ whole genome shotgun (WGS) entry which is preliminary data.</text>
</comment>
<dbReference type="InterPro" id="IPR003650">
    <property type="entry name" value="Orange_dom"/>
</dbReference>
<dbReference type="SUPFAM" id="SSF158457">
    <property type="entry name" value="Orange domain-like"/>
    <property type="match status" value="1"/>
</dbReference>
<dbReference type="CDD" id="cd18913">
    <property type="entry name" value="bHLH-O_hairy_like"/>
    <property type="match status" value="1"/>
</dbReference>
<dbReference type="Gene3D" id="4.10.280.10">
    <property type="entry name" value="Helix-loop-helix DNA-binding domain"/>
    <property type="match status" value="1"/>
</dbReference>
<dbReference type="InterPro" id="IPR036638">
    <property type="entry name" value="HLH_DNA-bd_sf"/>
</dbReference>
<dbReference type="InterPro" id="IPR050370">
    <property type="entry name" value="HES_HEY"/>
</dbReference>
<feature type="region of interest" description="Disordered" evidence="7">
    <location>
        <begin position="223"/>
        <end position="336"/>
    </location>
</feature>
<keyword evidence="11" id="KW-1185">Reference proteome</keyword>
<dbReference type="PANTHER" id="PTHR10985">
    <property type="entry name" value="BASIC HELIX-LOOP-HELIX TRANSCRIPTION FACTOR, HES-RELATED"/>
    <property type="match status" value="1"/>
</dbReference>
<reference evidence="10" key="1">
    <citation type="submission" date="2022-07" db="EMBL/GenBank/DDBJ databases">
        <authorList>
            <person name="Trinca V."/>
            <person name="Uliana J.V.C."/>
            <person name="Torres T.T."/>
            <person name="Ward R.J."/>
            <person name="Monesi N."/>
        </authorList>
    </citation>
    <scope>NUCLEOTIDE SEQUENCE</scope>
    <source>
        <strain evidence="10">HSMRA1968</strain>
        <tissue evidence="10">Whole embryos</tissue>
    </source>
</reference>
<feature type="domain" description="Orange" evidence="9">
    <location>
        <begin position="109"/>
        <end position="138"/>
    </location>
</feature>
<feature type="domain" description="BHLH" evidence="8">
    <location>
        <begin position="33"/>
        <end position="90"/>
    </location>
</feature>
<dbReference type="GO" id="GO:0046983">
    <property type="term" value="F:protein dimerization activity"/>
    <property type="evidence" value="ECO:0007669"/>
    <property type="project" value="InterPro"/>
</dbReference>
<feature type="compositionally biased region" description="Low complexity" evidence="7">
    <location>
        <begin position="265"/>
        <end position="274"/>
    </location>
</feature>
<dbReference type="EMBL" id="WJQU01000002">
    <property type="protein sequence ID" value="KAJ6643895.1"/>
    <property type="molecule type" value="Genomic_DNA"/>
</dbReference>
<sequence length="336" mass="37856">MVTGIGTMQATAPTIMNGNISNGVEPVKRASDNRRSNKPIMEKRRRARINNCLNELKTLILDATKKDPARHSKLEKADILEKTVKYLQDLQRQQSAMSQAADPSIVNKFKAGFSECAKEVDRFHGIEPVVKRRLLQHLSSYLTGVKSEHPPQLQQVQIHMLPSSPPGSPEQDQQMLHPQQQQIIQLTPANGCYIKLPNGLLTYVTPQQMQHVPPCAMPTLVPIPSRTSSTASAASNQSSEPRQSPICYAPPSPANSYEAMDYHATPNTTPTPTSNHHHLMNQQHSVVQMQRHADRQQEQQQPQRSYSPVPLSLVMKKDVQVDEEDERKRRGTWRPW</sequence>
<gene>
    <name evidence="10" type="primary">h_0</name>
    <name evidence="10" type="ORF">Bhyg_08860</name>
</gene>
<evidence type="ECO:0000259" key="9">
    <source>
        <dbReference type="PROSITE" id="PS51054"/>
    </source>
</evidence>
<evidence type="ECO:0000256" key="5">
    <source>
        <dbReference type="ARBA" id="ARBA00023163"/>
    </source>
</evidence>
<evidence type="ECO:0000256" key="3">
    <source>
        <dbReference type="ARBA" id="ARBA00023015"/>
    </source>
</evidence>
<dbReference type="Proteomes" id="UP001151699">
    <property type="component" value="Chromosome B"/>
</dbReference>
<feature type="region of interest" description="Disordered" evidence="7">
    <location>
        <begin position="16"/>
        <end position="36"/>
    </location>
</feature>